<organism evidence="4 5">
    <name type="scientific">Acetatifactor muris</name>
    <dbReference type="NCBI Taxonomy" id="879566"/>
    <lineage>
        <taxon>Bacteria</taxon>
        <taxon>Bacillati</taxon>
        <taxon>Bacillota</taxon>
        <taxon>Clostridia</taxon>
        <taxon>Lachnospirales</taxon>
        <taxon>Lachnospiraceae</taxon>
        <taxon>Acetatifactor</taxon>
    </lineage>
</organism>
<dbReference type="Pfam" id="PF18310">
    <property type="entry name" value="DUF5605"/>
    <property type="match status" value="1"/>
</dbReference>
<dbReference type="Pfam" id="PF16586">
    <property type="entry name" value="DUF5060"/>
    <property type="match status" value="1"/>
</dbReference>
<protein>
    <submittedName>
        <fullName evidence="4">Endoglucanase</fullName>
    </submittedName>
</protein>
<evidence type="ECO:0000313" key="4">
    <source>
        <dbReference type="EMBL" id="SOY29999.1"/>
    </source>
</evidence>
<dbReference type="RefSeq" id="WP_103240080.1">
    <property type="nucleotide sequence ID" value="NZ_JANJZD010000012.1"/>
</dbReference>
<feature type="domain" description="DUF5060" evidence="2">
    <location>
        <begin position="2"/>
        <end position="64"/>
    </location>
</feature>
<dbReference type="InterPro" id="IPR025277">
    <property type="entry name" value="Apiosidase-like_cat_dom"/>
</dbReference>
<dbReference type="InterPro" id="IPR032260">
    <property type="entry name" value="DUF5060"/>
</dbReference>
<dbReference type="PANTHER" id="PTHR37836">
    <property type="entry name" value="LMO1036 PROTEIN"/>
    <property type="match status" value="1"/>
</dbReference>
<evidence type="ECO:0000259" key="1">
    <source>
        <dbReference type="Pfam" id="PF13204"/>
    </source>
</evidence>
<evidence type="ECO:0000313" key="5">
    <source>
        <dbReference type="Proteomes" id="UP000236311"/>
    </source>
</evidence>
<accession>A0A2K4ZHP1</accession>
<name>A0A2K4ZHP1_9FIRM</name>
<dbReference type="PANTHER" id="PTHR37836:SF2">
    <property type="entry name" value="DUF4038 DOMAIN-CONTAINING PROTEIN"/>
    <property type="match status" value="1"/>
</dbReference>
<reference evidence="4 5" key="1">
    <citation type="submission" date="2018-01" db="EMBL/GenBank/DDBJ databases">
        <authorList>
            <person name="Gaut B.S."/>
            <person name="Morton B.R."/>
            <person name="Clegg M.T."/>
            <person name="Duvall M.R."/>
        </authorList>
    </citation>
    <scope>NUCLEOTIDE SEQUENCE [LARGE SCALE GENOMIC DNA]</scope>
    <source>
        <strain evidence="4">GP69</strain>
    </source>
</reference>
<feature type="domain" description="Apiosidase-like catalytic" evidence="1">
    <location>
        <begin position="88"/>
        <end position="341"/>
    </location>
</feature>
<dbReference type="Gene3D" id="2.60.40.10">
    <property type="entry name" value="Immunoglobulins"/>
    <property type="match status" value="1"/>
</dbReference>
<sequence>MRQYETFELTFTGSEPEGSRALVDLQAEFTLAGETKRVRGFYAGGGVYKVRFYPSAAGGCSWKVWGTVSGAGEEFCEPAVSHGMVRASGRHFKYDDGTWYRPFGTTVYALVHQERALTDTTMETLRKAPFNKVRFCVFPKHYDFNHNEPESYPFEKTDGKWDVHKPVAAYWEALEARIREMDAMGIQGDLILFHPYDRWGFSRFSMEDSFVYLDYLLRRLSAMPNLWWSLANEYDLMPNYKWENWEEFAGFVAEHDPYGHCLSNHNCMAYWDFTQKEITHCCIQDVNVNEVPELWERYGKPVVFDECRYEGNIIHGWGNISGRELVRRFWTAVCCGGYCTHGETFYSEDEVLWWARGGVLKGESPVRIAFLKEIVDSLPGPLEFMGEGSGGYTEGQLLAMKEKGASEEFRKSFFLTAMLNMPEKQVKAFLTKERVAFGHCGQEAYLKFLERQCAAVTRMNLPEEGRYRVEIIDTWEMTRQTVMENACGSVQIDLPGREDMAVLAIRMG</sequence>
<dbReference type="AlphaFoldDB" id="A0A2K4ZHP1"/>
<dbReference type="EMBL" id="OFSM01000013">
    <property type="protein sequence ID" value="SOY29999.1"/>
    <property type="molecule type" value="Genomic_DNA"/>
</dbReference>
<dbReference type="Gene3D" id="3.20.20.80">
    <property type="entry name" value="Glycosidases"/>
    <property type="match status" value="1"/>
</dbReference>
<gene>
    <name evidence="4" type="ORF">AMURIS_02720</name>
</gene>
<proteinExistence type="predicted"/>
<dbReference type="OrthoDB" id="127163at2"/>
<evidence type="ECO:0000259" key="2">
    <source>
        <dbReference type="Pfam" id="PF16586"/>
    </source>
</evidence>
<keyword evidence="5" id="KW-1185">Reference proteome</keyword>
<dbReference type="InterPro" id="IPR013783">
    <property type="entry name" value="Ig-like_fold"/>
</dbReference>
<dbReference type="Gene3D" id="2.60.40.3950">
    <property type="match status" value="1"/>
</dbReference>
<dbReference type="Proteomes" id="UP000236311">
    <property type="component" value="Unassembled WGS sequence"/>
</dbReference>
<evidence type="ECO:0000259" key="3">
    <source>
        <dbReference type="Pfam" id="PF18310"/>
    </source>
</evidence>
<dbReference type="SUPFAM" id="SSF51445">
    <property type="entry name" value="(Trans)glycosidases"/>
    <property type="match status" value="1"/>
</dbReference>
<feature type="domain" description="DUF5605" evidence="3">
    <location>
        <begin position="438"/>
        <end position="502"/>
    </location>
</feature>
<dbReference type="InterPro" id="IPR041239">
    <property type="entry name" value="DUF5605"/>
</dbReference>
<dbReference type="Pfam" id="PF13204">
    <property type="entry name" value="Apiosidase"/>
    <property type="match status" value="1"/>
</dbReference>
<dbReference type="InterPro" id="IPR017853">
    <property type="entry name" value="GH"/>
</dbReference>